<dbReference type="PROSITE" id="PS50127">
    <property type="entry name" value="UBC_2"/>
    <property type="match status" value="1"/>
</dbReference>
<evidence type="ECO:0000256" key="13">
    <source>
        <dbReference type="ARBA" id="ARBA00044092"/>
    </source>
</evidence>
<evidence type="ECO:0000256" key="7">
    <source>
        <dbReference type="ARBA" id="ARBA00041569"/>
    </source>
</evidence>
<dbReference type="EMBL" id="MJBS01000081">
    <property type="protein sequence ID" value="OHE95589.1"/>
    <property type="molecule type" value="Genomic_DNA"/>
</dbReference>
<dbReference type="GO" id="GO:0061654">
    <property type="term" value="F:NEDD8 conjugating enzyme activity"/>
    <property type="evidence" value="ECO:0007669"/>
    <property type="project" value="UniProtKB-EC"/>
</dbReference>
<comment type="similarity">
    <text evidence="17">Belongs to the ubiquitin-conjugating enzyme family.</text>
</comment>
<evidence type="ECO:0000313" key="21">
    <source>
        <dbReference type="Proteomes" id="UP000176998"/>
    </source>
</evidence>
<comment type="pathway">
    <text evidence="1">Protein modification; protein neddylation.</text>
</comment>
<dbReference type="InterPro" id="IPR050113">
    <property type="entry name" value="Ub_conjugating_enzyme"/>
</dbReference>
<evidence type="ECO:0000256" key="5">
    <source>
        <dbReference type="ARBA" id="ARBA00022840"/>
    </source>
</evidence>
<evidence type="ECO:0000256" key="15">
    <source>
        <dbReference type="ARBA" id="ARBA00044315"/>
    </source>
</evidence>
<dbReference type="Pfam" id="PF00179">
    <property type="entry name" value="UQ_con"/>
    <property type="match status" value="1"/>
</dbReference>
<keyword evidence="3 17" id="KW-0547">Nucleotide-binding</keyword>
<dbReference type="FunFam" id="3.10.110.10:FF:000005">
    <property type="entry name" value="NEDD8-conjugating enzyme Ubc12"/>
    <property type="match status" value="1"/>
</dbReference>
<comment type="catalytic activity">
    <reaction evidence="10">
        <text>[E1 NEDD8-activating enzyme]-S-[NEDD8 protein]-yl-L-cysteine + [E2 NEDD8-conjugating enzyme]-L-cysteine = [E1 NEDD8-activating enzyme]-L-cysteine + [E2 NEDD8-conjugating enzyme]-S-[NEDD8-protein]-yl-L-cysteine.</text>
        <dbReference type="EC" id="2.3.2.34"/>
    </reaction>
</comment>
<keyword evidence="4 17" id="KW-0833">Ubl conjugation pathway</keyword>
<proteinExistence type="inferred from homology"/>
<keyword evidence="5 17" id="KW-0067">ATP-binding</keyword>
<dbReference type="AlphaFoldDB" id="A0A1G4B2D3"/>
<sequence>TVDLRQPRPWLSGSVDPRGNSNPTLSYRIQKVTALTGAHLSWSAPPGTFPPQDRKTPDGDYFTILLVDCLASAQTPSLQESTPSPQVVCVSSFYTSSLTLGAPPRNPSQHTPRQRSNKMLKIWSMKKEQQKAENADAAGGKKKKVTAAQLRVQKDLSELSLGSTMKTDFPDADDILHFTLTIEPDEGMYRTGRFTFTFDINQNFPHEPPKVRCKEKIYHPNIDLEGKVCLNILREDWKPVLNLNAVIVGLQFLFLEPNASDPLNKEAAEDLRLNREGFKRNVRTAMGGGSVKGQSYDRVLK</sequence>
<organism evidence="20 21">
    <name type="scientific">Colletotrichum orchidophilum</name>
    <dbReference type="NCBI Taxonomy" id="1209926"/>
    <lineage>
        <taxon>Eukaryota</taxon>
        <taxon>Fungi</taxon>
        <taxon>Dikarya</taxon>
        <taxon>Ascomycota</taxon>
        <taxon>Pezizomycotina</taxon>
        <taxon>Sordariomycetes</taxon>
        <taxon>Hypocreomycetidae</taxon>
        <taxon>Glomerellales</taxon>
        <taxon>Glomerellaceae</taxon>
        <taxon>Colletotrichum</taxon>
    </lineage>
</organism>
<feature type="domain" description="UBC core" evidence="19">
    <location>
        <begin position="147"/>
        <end position="291"/>
    </location>
</feature>
<dbReference type="PANTHER" id="PTHR24067">
    <property type="entry name" value="UBIQUITIN-CONJUGATING ENZYME E2"/>
    <property type="match status" value="1"/>
</dbReference>
<dbReference type="SMART" id="SM00212">
    <property type="entry name" value="UBCc"/>
    <property type="match status" value="1"/>
</dbReference>
<evidence type="ECO:0000313" key="20">
    <source>
        <dbReference type="EMBL" id="OHE95589.1"/>
    </source>
</evidence>
<name>A0A1G4B2D3_9PEZI</name>
<dbReference type="GeneID" id="34562318"/>
<dbReference type="OrthoDB" id="10249039at2759"/>
<dbReference type="InterPro" id="IPR000608">
    <property type="entry name" value="UBC"/>
</dbReference>
<gene>
    <name evidence="20" type="ORF">CORC01_09179</name>
</gene>
<dbReference type="STRING" id="1209926.A0A1G4B2D3"/>
<feature type="region of interest" description="Disordered" evidence="18">
    <location>
        <begin position="1"/>
        <end position="23"/>
    </location>
</feature>
<dbReference type="SUPFAM" id="SSF54495">
    <property type="entry name" value="UBC-like"/>
    <property type="match status" value="1"/>
</dbReference>
<evidence type="ECO:0000256" key="3">
    <source>
        <dbReference type="ARBA" id="ARBA00022741"/>
    </source>
</evidence>
<evidence type="ECO:0000256" key="1">
    <source>
        <dbReference type="ARBA" id="ARBA00005032"/>
    </source>
</evidence>
<dbReference type="PROSITE" id="PS00183">
    <property type="entry name" value="UBC_1"/>
    <property type="match status" value="1"/>
</dbReference>
<dbReference type="EC" id="2.3.2.34" evidence="11"/>
<evidence type="ECO:0000256" key="18">
    <source>
        <dbReference type="SAM" id="MobiDB-lite"/>
    </source>
</evidence>
<protein>
    <recommendedName>
        <fullName evidence="13">NEDD8-conjugating enzyme UBC12</fullName>
        <ecNumber evidence="11">2.3.2.34</ecNumber>
    </recommendedName>
    <alternativeName>
        <fullName evidence="8">E2 ubiquitin-conjugating enzyme 2</fullName>
    </alternativeName>
    <alternativeName>
        <fullName evidence="12">NEDD8-conjugating enzyme Ubc12</fullName>
    </alternativeName>
    <alternativeName>
        <fullName evidence="14">RUB1-conjugating enzyme</fullName>
    </alternativeName>
    <alternativeName>
        <fullName evidence="15">Ubiquitin carrier protein 12</fullName>
    </alternativeName>
    <alternativeName>
        <fullName evidence="9">Ubiquitin carrier protein UBC2</fullName>
    </alternativeName>
    <alternativeName>
        <fullName evidence="6">Ubiquitin-conjugating enzyme E2 2</fullName>
    </alternativeName>
    <alternativeName>
        <fullName evidence="7">Ubiquitin-protein ligase UBC2</fullName>
    </alternativeName>
</protein>
<evidence type="ECO:0000256" key="6">
    <source>
        <dbReference type="ARBA" id="ARBA00039884"/>
    </source>
</evidence>
<evidence type="ECO:0000256" key="16">
    <source>
        <dbReference type="PROSITE-ProRule" id="PRU10133"/>
    </source>
</evidence>
<dbReference type="GO" id="GO:0005524">
    <property type="term" value="F:ATP binding"/>
    <property type="evidence" value="ECO:0007669"/>
    <property type="project" value="UniProtKB-UniRule"/>
</dbReference>
<dbReference type="InterPro" id="IPR016135">
    <property type="entry name" value="UBQ-conjugating_enzyme/RWD"/>
</dbReference>
<evidence type="ECO:0000256" key="9">
    <source>
        <dbReference type="ARBA" id="ARBA00042190"/>
    </source>
</evidence>
<accession>A0A1G4B2D3</accession>
<evidence type="ECO:0000259" key="19">
    <source>
        <dbReference type="PROSITE" id="PS50127"/>
    </source>
</evidence>
<evidence type="ECO:0000256" key="8">
    <source>
        <dbReference type="ARBA" id="ARBA00042179"/>
    </source>
</evidence>
<evidence type="ECO:0000256" key="4">
    <source>
        <dbReference type="ARBA" id="ARBA00022786"/>
    </source>
</evidence>
<keyword evidence="21" id="KW-1185">Reference proteome</keyword>
<evidence type="ECO:0000256" key="2">
    <source>
        <dbReference type="ARBA" id="ARBA00022679"/>
    </source>
</evidence>
<reference evidence="20 21" key="1">
    <citation type="submission" date="2016-09" db="EMBL/GenBank/DDBJ databases">
        <authorList>
            <person name="Capua I."/>
            <person name="De Benedictis P."/>
            <person name="Joannis T."/>
            <person name="Lombin L.H."/>
            <person name="Cattoli G."/>
        </authorList>
    </citation>
    <scope>NUCLEOTIDE SEQUENCE [LARGE SCALE GENOMIC DNA]</scope>
    <source>
        <strain evidence="20 21">IMI 309357</strain>
    </source>
</reference>
<keyword evidence="2" id="KW-0808">Transferase</keyword>
<evidence type="ECO:0000256" key="17">
    <source>
        <dbReference type="RuleBase" id="RU362109"/>
    </source>
</evidence>
<dbReference type="RefSeq" id="XP_022472750.1">
    <property type="nucleotide sequence ID" value="XM_022620808.1"/>
</dbReference>
<dbReference type="Gene3D" id="3.10.110.10">
    <property type="entry name" value="Ubiquitin Conjugating Enzyme"/>
    <property type="match status" value="1"/>
</dbReference>
<evidence type="ECO:0000256" key="12">
    <source>
        <dbReference type="ARBA" id="ARBA00044084"/>
    </source>
</evidence>
<dbReference type="CDD" id="cd23794">
    <property type="entry name" value="UBCc_UBE2F_UBE2M"/>
    <property type="match status" value="1"/>
</dbReference>
<evidence type="ECO:0000256" key="11">
    <source>
        <dbReference type="ARBA" id="ARBA00044047"/>
    </source>
</evidence>
<feature type="active site" description="Glycyl thioester intermediate" evidence="16">
    <location>
        <position position="229"/>
    </location>
</feature>
<dbReference type="Proteomes" id="UP000176998">
    <property type="component" value="Unassembled WGS sequence"/>
</dbReference>
<comment type="caution">
    <text evidence="20">The sequence shown here is derived from an EMBL/GenBank/DDBJ whole genome shotgun (WGS) entry which is preliminary data.</text>
</comment>
<evidence type="ECO:0000256" key="10">
    <source>
        <dbReference type="ARBA" id="ARBA00043698"/>
    </source>
</evidence>
<feature type="non-terminal residue" evidence="20">
    <location>
        <position position="1"/>
    </location>
</feature>
<dbReference type="InterPro" id="IPR023313">
    <property type="entry name" value="UBQ-conjugating_AS"/>
</dbReference>
<evidence type="ECO:0000256" key="14">
    <source>
        <dbReference type="ARBA" id="ARBA00044279"/>
    </source>
</evidence>